<dbReference type="InterPro" id="IPR007835">
    <property type="entry name" value="MOFRL"/>
</dbReference>
<accession>A0A1V3NKA9</accession>
<dbReference type="PANTHER" id="PTHR12227">
    <property type="entry name" value="GLYCERATE KINASE"/>
    <property type="match status" value="1"/>
</dbReference>
<dbReference type="GO" id="GO:0005737">
    <property type="term" value="C:cytoplasm"/>
    <property type="evidence" value="ECO:0007669"/>
    <property type="project" value="TreeGrafter"/>
</dbReference>
<dbReference type="Gene3D" id="3.40.1480.10">
    <property type="entry name" value="MOFRL domain"/>
    <property type="match status" value="1"/>
</dbReference>
<comment type="caution">
    <text evidence="3">The sequence shown here is derived from an EMBL/GenBank/DDBJ whole genome shotgun (WGS) entry which is preliminary data.</text>
</comment>
<keyword evidence="4" id="KW-1185">Reference proteome</keyword>
<dbReference type="Gene3D" id="3.40.50.10180">
    <property type="entry name" value="Glycerate kinase, MOFRL-like N-terminal domain"/>
    <property type="match status" value="1"/>
</dbReference>
<reference evidence="3 4" key="1">
    <citation type="submission" date="2017-02" db="EMBL/GenBank/DDBJ databases">
        <title>Genomic diversity within the haloalkaliphilic genus Thioalkalivibrio.</title>
        <authorList>
            <person name="Ahn A.-C."/>
            <person name="Meier-Kolthoff J."/>
            <person name="Overmars L."/>
            <person name="Richter M."/>
            <person name="Woyke T."/>
            <person name="Sorokin D.Y."/>
            <person name="Muyzer G."/>
        </authorList>
    </citation>
    <scope>NUCLEOTIDE SEQUENCE [LARGE SCALE GENOMIC DNA]</scope>
    <source>
        <strain evidence="3 4">ALJD</strain>
    </source>
</reference>
<dbReference type="Proteomes" id="UP000189462">
    <property type="component" value="Unassembled WGS sequence"/>
</dbReference>
<evidence type="ECO:0000313" key="4">
    <source>
        <dbReference type="Proteomes" id="UP000189462"/>
    </source>
</evidence>
<dbReference type="RefSeq" id="WP_245795345.1">
    <property type="nucleotide sequence ID" value="NZ_MVBK01000039.1"/>
</dbReference>
<evidence type="ECO:0000259" key="1">
    <source>
        <dbReference type="Pfam" id="PF05161"/>
    </source>
</evidence>
<dbReference type="Pfam" id="PF05161">
    <property type="entry name" value="MOFRL"/>
    <property type="match status" value="1"/>
</dbReference>
<dbReference type="SUPFAM" id="SSF82544">
    <property type="entry name" value="GckA/TtuD-like"/>
    <property type="match status" value="1"/>
</dbReference>
<organism evidence="3 4">
    <name type="scientific">Thioalkalivibrio denitrificans</name>
    <dbReference type="NCBI Taxonomy" id="108003"/>
    <lineage>
        <taxon>Bacteria</taxon>
        <taxon>Pseudomonadati</taxon>
        <taxon>Pseudomonadota</taxon>
        <taxon>Gammaproteobacteria</taxon>
        <taxon>Chromatiales</taxon>
        <taxon>Ectothiorhodospiraceae</taxon>
        <taxon>Thioalkalivibrio</taxon>
    </lineage>
</organism>
<dbReference type="GO" id="GO:0008887">
    <property type="term" value="F:glycerate kinase activity"/>
    <property type="evidence" value="ECO:0007669"/>
    <property type="project" value="InterPro"/>
</dbReference>
<protein>
    <submittedName>
        <fullName evidence="3">Hydroxypyruvate reductase</fullName>
    </submittedName>
</protein>
<name>A0A1V3NKA9_9GAMM</name>
<dbReference type="AlphaFoldDB" id="A0A1V3NKA9"/>
<dbReference type="InterPro" id="IPR039760">
    <property type="entry name" value="MOFRL_protein"/>
</dbReference>
<dbReference type="EMBL" id="MVBK01000039">
    <property type="protein sequence ID" value="OOG25373.1"/>
    <property type="molecule type" value="Genomic_DNA"/>
</dbReference>
<dbReference type="InterPro" id="IPR037035">
    <property type="entry name" value="GK-like_C_sf"/>
</dbReference>
<feature type="domain" description="MOFRL-associated" evidence="2">
    <location>
        <begin position="17"/>
        <end position="220"/>
    </location>
</feature>
<dbReference type="STRING" id="108003.B1C78_06885"/>
<sequence length="425" mass="43898">MTVHPTDLADPQLPHWLFQAALSAVNGETAVRNALAANGGSSRGPEYAPGYTHVIALGKAAASMMQGALTVLGDGLARALVVTRQGYLDAGLCADERIECIESEHPLPGERSLEAGTRLLAFIDEAPLDAHLLFLISGGTSSLLEVPVTGIDAARLAELNRWLLGAGLDITAMNRVRSALSVIKGGRLAGRLAGRNARALLVSDVPGDDPSVIGSGLLVVGEPRGEWPAVPDELAWVDELAQMPLRPEAATPVSVEIVASLGKAMDAVVAAARLRGLPVFRHDAFLDGEAAATGERLARELIRSEPGVHVWGGETHVHLPDDPGRGGRNQHLALAAARVLAGHDHVRLLAAGTDGSDGNSEDAGALVDGDTVARGGAEGLDAADCLARADSGRFLAAAGDLIHTGPTGTNVMDLVIGIVRDRAGD</sequence>
<dbReference type="Pfam" id="PF13660">
    <property type="entry name" value="DUF4147"/>
    <property type="match status" value="1"/>
</dbReference>
<proteinExistence type="predicted"/>
<evidence type="ECO:0000259" key="2">
    <source>
        <dbReference type="Pfam" id="PF13660"/>
    </source>
</evidence>
<dbReference type="InterPro" id="IPR038614">
    <property type="entry name" value="GK_N_sf"/>
</dbReference>
<dbReference type="PANTHER" id="PTHR12227:SF0">
    <property type="entry name" value="GLYCERATE KINASE"/>
    <property type="match status" value="1"/>
</dbReference>
<feature type="domain" description="MOFRL" evidence="1">
    <location>
        <begin position="308"/>
        <end position="413"/>
    </location>
</feature>
<evidence type="ECO:0000313" key="3">
    <source>
        <dbReference type="EMBL" id="OOG25373.1"/>
    </source>
</evidence>
<gene>
    <name evidence="3" type="ORF">B1C78_06885</name>
</gene>
<dbReference type="InterPro" id="IPR025286">
    <property type="entry name" value="MOFRL_assoc_dom"/>
</dbReference>
<keyword evidence="3" id="KW-0670">Pyruvate</keyword>